<dbReference type="SUPFAM" id="SSF49562">
    <property type="entry name" value="C2 domain (Calcium/lipid-binding domain, CaLB)"/>
    <property type="match status" value="6"/>
</dbReference>
<feature type="domain" description="C2" evidence="10">
    <location>
        <begin position="1582"/>
        <end position="1701"/>
    </location>
</feature>
<dbReference type="SMART" id="SM00239">
    <property type="entry name" value="C2"/>
    <property type="match status" value="6"/>
</dbReference>
<keyword evidence="7 9" id="KW-0472">Membrane</keyword>
<organism evidence="11 12">
    <name type="scientific">Calicophoron daubneyi</name>
    <name type="common">Rumen fluke</name>
    <name type="synonym">Paramphistomum daubneyi</name>
    <dbReference type="NCBI Taxonomy" id="300641"/>
    <lineage>
        <taxon>Eukaryota</taxon>
        <taxon>Metazoa</taxon>
        <taxon>Spiralia</taxon>
        <taxon>Lophotrochozoa</taxon>
        <taxon>Platyhelminthes</taxon>
        <taxon>Trematoda</taxon>
        <taxon>Digenea</taxon>
        <taxon>Plagiorchiida</taxon>
        <taxon>Pronocephalata</taxon>
        <taxon>Paramphistomoidea</taxon>
        <taxon>Paramphistomidae</taxon>
        <taxon>Calicophoron</taxon>
    </lineage>
</organism>
<feature type="compositionally biased region" description="Acidic residues" evidence="8">
    <location>
        <begin position="1397"/>
        <end position="1407"/>
    </location>
</feature>
<dbReference type="Pfam" id="PF22901">
    <property type="entry name" value="dsrm_Ferlin"/>
    <property type="match status" value="1"/>
</dbReference>
<dbReference type="InterPro" id="IPR037723">
    <property type="entry name" value="C2D_Ferlin"/>
</dbReference>
<dbReference type="GO" id="GO:0007009">
    <property type="term" value="P:plasma membrane organization"/>
    <property type="evidence" value="ECO:0007669"/>
    <property type="project" value="TreeGrafter"/>
</dbReference>
<feature type="region of interest" description="Disordered" evidence="8">
    <location>
        <begin position="1074"/>
        <end position="1096"/>
    </location>
</feature>
<dbReference type="Gene3D" id="2.60.40.150">
    <property type="entry name" value="C2 domain"/>
    <property type="match status" value="6"/>
</dbReference>
<dbReference type="InterPro" id="IPR032362">
    <property type="entry name" value="Ferlin_C"/>
</dbReference>
<dbReference type="CDD" id="cd08374">
    <property type="entry name" value="C2F_Ferlin"/>
    <property type="match status" value="1"/>
</dbReference>
<evidence type="ECO:0000256" key="4">
    <source>
        <dbReference type="ARBA" id="ARBA00022737"/>
    </source>
</evidence>
<dbReference type="InterPro" id="IPR055072">
    <property type="entry name" value="Ferlin_DSRM"/>
</dbReference>
<evidence type="ECO:0000256" key="7">
    <source>
        <dbReference type="ARBA" id="ARBA00023136"/>
    </source>
</evidence>
<dbReference type="GO" id="GO:0046872">
    <property type="term" value="F:metal ion binding"/>
    <property type="evidence" value="ECO:0007669"/>
    <property type="project" value="UniProtKB-KW"/>
</dbReference>
<feature type="region of interest" description="Disordered" evidence="8">
    <location>
        <begin position="1286"/>
        <end position="1329"/>
    </location>
</feature>
<feature type="transmembrane region" description="Helical" evidence="9">
    <location>
        <begin position="2068"/>
        <end position="2090"/>
    </location>
</feature>
<dbReference type="InterPro" id="IPR037724">
    <property type="entry name" value="C2E_Ferlin"/>
</dbReference>
<evidence type="ECO:0000256" key="1">
    <source>
        <dbReference type="ARBA" id="ARBA00004167"/>
    </source>
</evidence>
<dbReference type="CDD" id="cd04017">
    <property type="entry name" value="C2D_Ferlin"/>
    <property type="match status" value="1"/>
</dbReference>
<dbReference type="Pfam" id="PF08150">
    <property type="entry name" value="FerB"/>
    <property type="match status" value="1"/>
</dbReference>
<dbReference type="GO" id="GO:0016020">
    <property type="term" value="C:membrane"/>
    <property type="evidence" value="ECO:0007669"/>
    <property type="project" value="UniProtKB-SubCell"/>
</dbReference>
<evidence type="ECO:0000256" key="6">
    <source>
        <dbReference type="ARBA" id="ARBA00022989"/>
    </source>
</evidence>
<evidence type="ECO:0000259" key="10">
    <source>
        <dbReference type="PROSITE" id="PS50004"/>
    </source>
</evidence>
<keyword evidence="5" id="KW-0106">Calcium</keyword>
<dbReference type="InterPro" id="IPR037722">
    <property type="entry name" value="C2C_Ferlin"/>
</dbReference>
<dbReference type="InterPro" id="IPR037725">
    <property type="entry name" value="C2F_Ferlin"/>
</dbReference>
<dbReference type="CDD" id="cd04037">
    <property type="entry name" value="C2E_Ferlin"/>
    <property type="match status" value="1"/>
</dbReference>
<gene>
    <name evidence="11" type="ORF">CDAUBV1_LOCUS12291</name>
</gene>
<feature type="domain" description="C2" evidence="10">
    <location>
        <begin position="356"/>
        <end position="493"/>
    </location>
</feature>
<dbReference type="EMBL" id="CAXLJL010000445">
    <property type="protein sequence ID" value="CAL5137801.1"/>
    <property type="molecule type" value="Genomic_DNA"/>
</dbReference>
<keyword evidence="4" id="KW-0677">Repeat</keyword>
<evidence type="ECO:0000256" key="8">
    <source>
        <dbReference type="SAM" id="MobiDB-lite"/>
    </source>
</evidence>
<dbReference type="SMART" id="SM01201">
    <property type="entry name" value="FerB"/>
    <property type="match status" value="1"/>
</dbReference>
<dbReference type="InterPro" id="IPR037721">
    <property type="entry name" value="Ferlin"/>
</dbReference>
<dbReference type="InterPro" id="IPR012561">
    <property type="entry name" value="Ferlin_B-domain"/>
</dbReference>
<dbReference type="InterPro" id="IPR012968">
    <property type="entry name" value="FerIin_dom"/>
</dbReference>
<dbReference type="Pfam" id="PF16165">
    <property type="entry name" value="Ferlin_C"/>
    <property type="match status" value="1"/>
</dbReference>
<accession>A0AAV2TP77</accession>
<dbReference type="PROSITE" id="PS50004">
    <property type="entry name" value="C2"/>
    <property type="match status" value="5"/>
</dbReference>
<dbReference type="SMART" id="SM01202">
    <property type="entry name" value="FerI"/>
    <property type="match status" value="1"/>
</dbReference>
<sequence>MSLKVSVRYLDGLVGKSDRSIKASFRESKQKAVVKDGRESVYFGKEMEWPVSRPLDDTDVLTLQAFNVKKTSSSLLGTVRISLFCMTREPVMSFRENLIDESSRPTNMILTFEIRYRSPDSTAGALEDKALSYPVTAGDYGFDEREDAEAMGADFDSGFNPPVPDYTINPDALLGEQEERAEDTHFPVPEERDPRIAKMLAPTVYKAKIFQLAVNVIEARKLYGTNVNPVVMVSVGKTVQKTRPKLSTNRPFYDSYFTFDITKPREQFLYETLRIRVVSVRDHPMLRLLPGKLIGEFVTDVQTIYEYKEHTILNKWALLVDPKDPWGGAKGFVRVDLCVLEEGKQMPRTKREKTEDDENIEANLLLPRYLRGKKQETMVSMGVQIYQAEDLPPMHTELSNQLRQAFVGSGAANVDPYVEVSFGGYTAKTKVKRYESSPTWNQELVFSNYYPPLSHALRINVKNAGVKGELIATRLIDLNYLMERGSNGYFPTYGPAWVNLYGTPRIYTYAQMLRPEDELNMGLGEGVAYRGRLLLGIQSKEDATIEKVGASLEVASPVSETVAGKKCIYFLFASVFDAAVIDSKLGSRHRPIQFEVSMGLFGNKLDGKRGGVEEIPLEFVKAPEGRERVDWCESTTEPIMPVEGDKDYYYLDIQNRKPNMFMITYFEDQRLRMCVPNILERLKNYVESGLDRVRYLYLTRRPRMTRRYFRRFLKRLSEHMKVVEQEIVGCRGTAPRTKLDIRYTNRVRRDLLRMAEKAEDMSMMKSDEVGMTMKEANSIVKRIEELMEFPQDSLPDLFISMIIDGQRVGFARVPARDIYYSAVANERGKWNGQIATLYIRKQGREGMGEQGWKIQCQLRIFLWLSLLKDFVSYRENIPKGVSPDCFFDVKPPKEIVYTPRQRFELRCYIFIARNLICADSTGTSDPLARIIIKEHVLETQTLYKTSSPMWDVLLHKEVVFYYEPESVKQSMNEIIVELFDVDPGRELEFLGRAFCQVQVYIDGDQYKPARLQWWPIFRGQTPAGEILAAFDLIQCDTQTPFTGIPTYPELAAYTKDFDDRIVLMSIPHMVLSDDEDINRDTDDDEEESEYYPTSEEDEDLLNVDAIVHPSTSSYMGEKKSKQIKLGLAPPSLVITRREEDYRIPENVRPPLKRFRLEVMFWSMFGVVRQQLLPVKRPKVVLEIGGTKVESEIIQDLTKHRLFEQHLRVVDVFLPEDERYWPPLVMNSYDNRPFGLKVIIGSHTFANVRPYLKVKVEDAGSESTVAAYDEPEFGGRLNFGFDLEGQEPIPMEDEDEKKSKVEFDEKPALTEVSESEEPAEPMPTPEMNLDEINPSFVPVNSMPDEKTVDTDQISLSKRPFDTSSEPTKEQLESADWWTRFYATLKSDQYVEEEQVDVLTDSEDSEFSEDLEKRNVELHPEEKVPEPETLKRKKRRHRFWEKKKWWKTKKIEVDERGLSALEKRKLEMEKKRRKRIKKKKLRKRLAEQLTGDAEKRFKSEKTDLTLNEPGEKESDKWVQRIMLYPCELEDIPPFSGFVEPFRNIPLYKGKQTEDELSEESRLAGYVKGNLLIYDVDEDAEMPTSADQLQLYKRMPTRAHVKLTVRVYIVRALGLHPSDANGLADPYCLLSLGNVVVNDRDDYKPKTLHPVFGKFYEFTAQLPMDSMLVLQIMDYDRLGSDDLIGETRIDIENRFHSPHRATCGIMEKYYTFGYAKWKDSIPPTAILERLCKERGIPQPEYNLLEDSVTVQDQKFYANTTILTETGGQTKSIEPLALQVLQNFQALPNGIELMREHVETRSLSHPEKPGISQGKVQMWVDIFERELAVPPPAINIAPRQPVNYELRVIIWNTADVILNDTSIFSSEQSSDIYVKGWLQGVGYDEQKTDVHYRSLSGEGNFNWRFVFPFSYIPAEDRIIYPVKGPFDIEPQMIKSNAELTLQIWDADLLSSDNFLGSIVMKLNEMPQYAKTPKSCGLHQLAKDCPKFSIFKNRNVRGWWPCADIIFEQQELQGKVECEISLHTQAEAENSPAGQGRDEPMALPKPNRPDSSFFKFLGPLNSCFYFLKYRLKWILIKILIIFLVLLIVALFIYSFPHLIARKIMNV</sequence>
<feature type="compositionally biased region" description="Basic and acidic residues" evidence="8">
    <location>
        <begin position="1408"/>
        <end position="1428"/>
    </location>
</feature>
<dbReference type="Pfam" id="PF00168">
    <property type="entry name" value="C2"/>
    <property type="match status" value="6"/>
</dbReference>
<evidence type="ECO:0000313" key="12">
    <source>
        <dbReference type="Proteomes" id="UP001497525"/>
    </source>
</evidence>
<evidence type="ECO:0000256" key="2">
    <source>
        <dbReference type="ARBA" id="ARBA00022692"/>
    </source>
</evidence>
<feature type="domain" description="C2" evidence="10">
    <location>
        <begin position="1826"/>
        <end position="1971"/>
    </location>
</feature>
<feature type="compositionally biased region" description="Basic and acidic residues" evidence="8">
    <location>
        <begin position="1295"/>
        <end position="1307"/>
    </location>
</feature>
<feature type="domain" description="C2" evidence="10">
    <location>
        <begin position="190"/>
        <end position="314"/>
    </location>
</feature>
<evidence type="ECO:0000256" key="5">
    <source>
        <dbReference type="ARBA" id="ARBA00022837"/>
    </source>
</evidence>
<dbReference type="PANTHER" id="PTHR12546">
    <property type="entry name" value="FER-1-LIKE"/>
    <property type="match status" value="1"/>
</dbReference>
<feature type="region of interest" description="Disordered" evidence="8">
    <location>
        <begin position="1397"/>
        <end position="1428"/>
    </location>
</feature>
<comment type="caution">
    <text evidence="11">The sequence shown here is derived from an EMBL/GenBank/DDBJ whole genome shotgun (WGS) entry which is preliminary data.</text>
</comment>
<protein>
    <recommendedName>
        <fullName evidence="10">C2 domain-containing protein</fullName>
    </recommendedName>
</protein>
<dbReference type="CDD" id="cd04018">
    <property type="entry name" value="C2C_Ferlin"/>
    <property type="match status" value="1"/>
</dbReference>
<feature type="domain" description="C2" evidence="10">
    <location>
        <begin position="881"/>
        <end position="1011"/>
    </location>
</feature>
<dbReference type="PANTHER" id="PTHR12546:SF60">
    <property type="entry name" value="MISFIRE, ISOFORM F"/>
    <property type="match status" value="1"/>
</dbReference>
<evidence type="ECO:0000256" key="9">
    <source>
        <dbReference type="SAM" id="Phobius"/>
    </source>
</evidence>
<keyword evidence="6 9" id="KW-1133">Transmembrane helix</keyword>
<dbReference type="InterPro" id="IPR000008">
    <property type="entry name" value="C2_dom"/>
</dbReference>
<keyword evidence="3" id="KW-0479">Metal-binding</keyword>
<dbReference type="Pfam" id="PF08151">
    <property type="entry name" value="FerI"/>
    <property type="match status" value="1"/>
</dbReference>
<dbReference type="Proteomes" id="UP001497525">
    <property type="component" value="Unassembled WGS sequence"/>
</dbReference>
<reference evidence="11" key="1">
    <citation type="submission" date="2024-06" db="EMBL/GenBank/DDBJ databases">
        <authorList>
            <person name="Liu X."/>
            <person name="Lenzi L."/>
            <person name="Haldenby T S."/>
            <person name="Uol C."/>
        </authorList>
    </citation>
    <scope>NUCLEOTIDE SEQUENCE</scope>
</reference>
<comment type="subcellular location">
    <subcellularLocation>
        <location evidence="1">Membrane</location>
        <topology evidence="1">Single-pass membrane protein</topology>
    </subcellularLocation>
</comment>
<proteinExistence type="predicted"/>
<evidence type="ECO:0000256" key="3">
    <source>
        <dbReference type="ARBA" id="ARBA00022723"/>
    </source>
</evidence>
<evidence type="ECO:0000313" key="11">
    <source>
        <dbReference type="EMBL" id="CAL5137801.1"/>
    </source>
</evidence>
<keyword evidence="2 9" id="KW-0812">Transmembrane</keyword>
<dbReference type="InterPro" id="IPR035892">
    <property type="entry name" value="C2_domain_sf"/>
</dbReference>
<name>A0AAV2TP77_CALDB</name>